<sequence>MKKTRTSQHGVVPTLTTSQRKREVRNEKIRFDYTTQIKINGSSRMGVAQYVAKRHKVSVATVLRCVG</sequence>
<name>A0A6J5SX07_9CAUD</name>
<evidence type="ECO:0000313" key="2">
    <source>
        <dbReference type="EMBL" id="CAB4219496.1"/>
    </source>
</evidence>
<accession>A0A6J5SX07</accession>
<reference evidence="2" key="1">
    <citation type="submission" date="2020-05" db="EMBL/GenBank/DDBJ databases">
        <authorList>
            <person name="Chiriac C."/>
            <person name="Salcher M."/>
            <person name="Ghai R."/>
            <person name="Kavagutti S V."/>
        </authorList>
    </citation>
    <scope>NUCLEOTIDE SEQUENCE</scope>
</reference>
<organism evidence="2">
    <name type="scientific">uncultured Caudovirales phage</name>
    <dbReference type="NCBI Taxonomy" id="2100421"/>
    <lineage>
        <taxon>Viruses</taxon>
        <taxon>Duplodnaviria</taxon>
        <taxon>Heunggongvirae</taxon>
        <taxon>Uroviricota</taxon>
        <taxon>Caudoviricetes</taxon>
        <taxon>Peduoviridae</taxon>
        <taxon>Maltschvirus</taxon>
        <taxon>Maltschvirus maltsch</taxon>
    </lineage>
</organism>
<feature type="region of interest" description="Disordered" evidence="1">
    <location>
        <begin position="1"/>
        <end position="21"/>
    </location>
</feature>
<dbReference type="EMBL" id="LR797481">
    <property type="protein sequence ID" value="CAB4219496.1"/>
    <property type="molecule type" value="Genomic_DNA"/>
</dbReference>
<proteinExistence type="predicted"/>
<evidence type="ECO:0000256" key="1">
    <source>
        <dbReference type="SAM" id="MobiDB-lite"/>
    </source>
</evidence>
<gene>
    <name evidence="2" type="ORF">UFOVP1615_3</name>
</gene>
<protein>
    <submittedName>
        <fullName evidence="2">Uncharacterized protein</fullName>
    </submittedName>
</protein>